<evidence type="ECO:0000256" key="1">
    <source>
        <dbReference type="SAM" id="Phobius"/>
    </source>
</evidence>
<keyword evidence="1" id="KW-1133">Transmembrane helix</keyword>
<accession>A0A9N7MJT1</accession>
<keyword evidence="1" id="KW-0472">Membrane</keyword>
<comment type="caution">
    <text evidence="2">The sequence shown here is derived from an EMBL/GenBank/DDBJ whole genome shotgun (WGS) entry which is preliminary data.</text>
</comment>
<feature type="transmembrane region" description="Helical" evidence="1">
    <location>
        <begin position="12"/>
        <end position="32"/>
    </location>
</feature>
<protein>
    <submittedName>
        <fullName evidence="2">Uncharacterized protein</fullName>
    </submittedName>
</protein>
<name>A0A9N7MJT1_STRHE</name>
<keyword evidence="3" id="KW-1185">Reference proteome</keyword>
<sequence>MGPATVQAGGGSGGVAVLCSSILVSISPVYSLRLRRYSPSSTTLVIFFSCGQISASKLSRSEPRRIHIRKC</sequence>
<keyword evidence="1" id="KW-0812">Transmembrane</keyword>
<organism evidence="2 3">
    <name type="scientific">Striga hermonthica</name>
    <name type="common">Purple witchweed</name>
    <name type="synonym">Buchnera hermonthica</name>
    <dbReference type="NCBI Taxonomy" id="68872"/>
    <lineage>
        <taxon>Eukaryota</taxon>
        <taxon>Viridiplantae</taxon>
        <taxon>Streptophyta</taxon>
        <taxon>Embryophyta</taxon>
        <taxon>Tracheophyta</taxon>
        <taxon>Spermatophyta</taxon>
        <taxon>Magnoliopsida</taxon>
        <taxon>eudicotyledons</taxon>
        <taxon>Gunneridae</taxon>
        <taxon>Pentapetalae</taxon>
        <taxon>asterids</taxon>
        <taxon>lamiids</taxon>
        <taxon>Lamiales</taxon>
        <taxon>Orobanchaceae</taxon>
        <taxon>Buchnereae</taxon>
        <taxon>Striga</taxon>
    </lineage>
</organism>
<proteinExistence type="predicted"/>
<feature type="non-terminal residue" evidence="2">
    <location>
        <position position="71"/>
    </location>
</feature>
<dbReference type="Proteomes" id="UP001153555">
    <property type="component" value="Unassembled WGS sequence"/>
</dbReference>
<evidence type="ECO:0000313" key="3">
    <source>
        <dbReference type="Proteomes" id="UP001153555"/>
    </source>
</evidence>
<dbReference type="EMBL" id="CACSLK010009942">
    <property type="protein sequence ID" value="CAA0812288.1"/>
    <property type="molecule type" value="Genomic_DNA"/>
</dbReference>
<reference evidence="2" key="1">
    <citation type="submission" date="2019-12" db="EMBL/GenBank/DDBJ databases">
        <authorList>
            <person name="Scholes J."/>
        </authorList>
    </citation>
    <scope>NUCLEOTIDE SEQUENCE</scope>
</reference>
<dbReference type="AlphaFoldDB" id="A0A9N7MJT1"/>
<evidence type="ECO:0000313" key="2">
    <source>
        <dbReference type="EMBL" id="CAA0812288.1"/>
    </source>
</evidence>
<gene>
    <name evidence="2" type="ORF">SHERM_13035</name>
</gene>